<organism evidence="8 9">
    <name type="scientific">Spiribacter onubensis</name>
    <dbReference type="NCBI Taxonomy" id="3122420"/>
    <lineage>
        <taxon>Bacteria</taxon>
        <taxon>Pseudomonadati</taxon>
        <taxon>Pseudomonadota</taxon>
        <taxon>Gammaproteobacteria</taxon>
        <taxon>Chromatiales</taxon>
        <taxon>Ectothiorhodospiraceae</taxon>
        <taxon>Spiribacter</taxon>
    </lineage>
</organism>
<keyword evidence="4" id="KW-0808">Transferase</keyword>
<dbReference type="Gene3D" id="3.40.630.30">
    <property type="match status" value="1"/>
</dbReference>
<keyword evidence="9" id="KW-1185">Reference proteome</keyword>
<name>A0ABV3SB69_9GAMM</name>
<keyword evidence="3" id="KW-1277">Toxin-antitoxin system</keyword>
<comment type="catalytic activity">
    <reaction evidence="6">
        <text>glycyl-tRNA(Gly) + acetyl-CoA = N-acetylglycyl-tRNA(Gly) + CoA + H(+)</text>
        <dbReference type="Rhea" id="RHEA:81867"/>
        <dbReference type="Rhea" id="RHEA-COMP:9683"/>
        <dbReference type="Rhea" id="RHEA-COMP:19766"/>
        <dbReference type="ChEBI" id="CHEBI:15378"/>
        <dbReference type="ChEBI" id="CHEBI:57287"/>
        <dbReference type="ChEBI" id="CHEBI:57288"/>
        <dbReference type="ChEBI" id="CHEBI:78522"/>
        <dbReference type="ChEBI" id="CHEBI:232036"/>
    </reaction>
</comment>
<evidence type="ECO:0000313" key="9">
    <source>
        <dbReference type="Proteomes" id="UP001556653"/>
    </source>
</evidence>
<comment type="similarity">
    <text evidence="1">Belongs to the acetyltransferase family. GNAT subfamily.</text>
</comment>
<dbReference type="Proteomes" id="UP001556653">
    <property type="component" value="Unassembled WGS sequence"/>
</dbReference>
<feature type="domain" description="N-acetyltransferase" evidence="7">
    <location>
        <begin position="13"/>
        <end position="180"/>
    </location>
</feature>
<evidence type="ECO:0000259" key="7">
    <source>
        <dbReference type="PROSITE" id="PS51186"/>
    </source>
</evidence>
<evidence type="ECO:0000256" key="3">
    <source>
        <dbReference type="ARBA" id="ARBA00022649"/>
    </source>
</evidence>
<evidence type="ECO:0000256" key="2">
    <source>
        <dbReference type="ARBA" id="ARBA00022491"/>
    </source>
</evidence>
<dbReference type="InterPro" id="IPR000182">
    <property type="entry name" value="GNAT_dom"/>
</dbReference>
<keyword evidence="2" id="KW-0678">Repressor</keyword>
<dbReference type="PANTHER" id="PTHR36449">
    <property type="entry name" value="ACETYLTRANSFERASE-RELATED"/>
    <property type="match status" value="1"/>
</dbReference>
<gene>
    <name evidence="8" type="ORF">V6X64_10280</name>
</gene>
<evidence type="ECO:0000256" key="1">
    <source>
        <dbReference type="ARBA" id="ARBA00009342"/>
    </source>
</evidence>
<reference evidence="8 9" key="1">
    <citation type="submission" date="2024-02" db="EMBL/GenBank/DDBJ databases">
        <title>New especies of Spiribacter isolated from saline water.</title>
        <authorList>
            <person name="Leon M.J."/>
            <person name="De La Haba R."/>
            <person name="Sanchez-Porro C."/>
            <person name="Ventosa A."/>
        </authorList>
    </citation>
    <scope>NUCLEOTIDE SEQUENCE [LARGE SCALE GENOMIC DNA]</scope>
    <source>
        <strain evidence="9">ag22IC4-227</strain>
    </source>
</reference>
<dbReference type="SUPFAM" id="SSF55729">
    <property type="entry name" value="Acyl-CoA N-acyltransferases (Nat)"/>
    <property type="match status" value="1"/>
</dbReference>
<evidence type="ECO:0000256" key="5">
    <source>
        <dbReference type="ARBA" id="ARBA00023315"/>
    </source>
</evidence>
<dbReference type="PANTHER" id="PTHR36449:SF1">
    <property type="entry name" value="ACETYLTRANSFERASE"/>
    <property type="match status" value="1"/>
</dbReference>
<dbReference type="EMBL" id="JBAKFJ010000002">
    <property type="protein sequence ID" value="MEX0387372.1"/>
    <property type="molecule type" value="Genomic_DNA"/>
</dbReference>
<keyword evidence="5" id="KW-0012">Acyltransferase</keyword>
<protein>
    <submittedName>
        <fullName evidence="8">GNAT family N-acetyltransferase</fullName>
    </submittedName>
</protein>
<sequence length="188" mass="20523">MAMPTDPDFLQQIRIEPLDPKTHDRTAFASGITRVDNFLKRSARKQQTDDHTRVQVAVSADAVVVGYYALNAHRLDLPDVSGLPRRLLRNVPPHGSIPAAYLSILGVSSPVQGCGLGRLLMADAFQRVLNAATQIGLAALVLDVLDDDGEDAAGRRKAFYTALGFDSFPSQPRRMFITLDTLRRAAAK</sequence>
<dbReference type="InterPro" id="IPR016181">
    <property type="entry name" value="Acyl_CoA_acyltransferase"/>
</dbReference>
<comment type="caution">
    <text evidence="8">The sequence shown here is derived from an EMBL/GenBank/DDBJ whole genome shotgun (WGS) entry which is preliminary data.</text>
</comment>
<evidence type="ECO:0000256" key="6">
    <source>
        <dbReference type="ARBA" id="ARBA00049880"/>
    </source>
</evidence>
<evidence type="ECO:0000313" key="8">
    <source>
        <dbReference type="EMBL" id="MEX0387372.1"/>
    </source>
</evidence>
<evidence type="ECO:0000256" key="4">
    <source>
        <dbReference type="ARBA" id="ARBA00022679"/>
    </source>
</evidence>
<proteinExistence type="inferred from homology"/>
<dbReference type="PROSITE" id="PS51186">
    <property type="entry name" value="GNAT"/>
    <property type="match status" value="1"/>
</dbReference>
<accession>A0ABV3SB69</accession>